<dbReference type="Gene3D" id="1.25.40.390">
    <property type="match status" value="1"/>
</dbReference>
<evidence type="ECO:0000313" key="1">
    <source>
        <dbReference type="EMBL" id="MBC5645996.1"/>
    </source>
</evidence>
<dbReference type="Pfam" id="PF12771">
    <property type="entry name" value="SusD-like_2"/>
    <property type="match status" value="1"/>
</dbReference>
<keyword evidence="1" id="KW-0449">Lipoprotein</keyword>
<dbReference type="Proteomes" id="UP000644010">
    <property type="component" value="Unassembled WGS sequence"/>
</dbReference>
<dbReference type="RefSeq" id="WP_186961567.1">
    <property type="nucleotide sequence ID" value="NZ_JACOOI010000042.1"/>
</dbReference>
<keyword evidence="2" id="KW-1185">Reference proteome</keyword>
<dbReference type="InterPro" id="IPR011990">
    <property type="entry name" value="TPR-like_helical_dom_sf"/>
</dbReference>
<dbReference type="EMBL" id="JACOOI010000042">
    <property type="protein sequence ID" value="MBC5645996.1"/>
    <property type="molecule type" value="Genomic_DNA"/>
</dbReference>
<name>A0ABR7E9I7_9BACT</name>
<organism evidence="1 2">
    <name type="scientific">Parabacteroides segnis</name>
    <dbReference type="NCBI Taxonomy" id="2763058"/>
    <lineage>
        <taxon>Bacteria</taxon>
        <taxon>Pseudomonadati</taxon>
        <taxon>Bacteroidota</taxon>
        <taxon>Bacteroidia</taxon>
        <taxon>Bacteroidales</taxon>
        <taxon>Tannerellaceae</taxon>
        <taxon>Parabacteroides</taxon>
    </lineage>
</organism>
<gene>
    <name evidence="1" type="ORF">H8S77_24275</name>
</gene>
<accession>A0ABR7E9I7</accession>
<evidence type="ECO:0000313" key="2">
    <source>
        <dbReference type="Proteomes" id="UP000644010"/>
    </source>
</evidence>
<sequence>MKIIKILAASFLVCVGITGCDLTGLNENPNKPTDDVDYNMNEPRLASTLRGGVIMDGDIEERSKQLQIDLYSQMTIDGGKWGTKNYIMNDEWNSRIWDEYLKQIASLNIVIRSSIEKDKDLYANSIAVAKIWRVYVHSQAADKFGPMPFPAYKEIENNPPYKNLDAIYAEYFAELDDAINTFNESAGPIFSDSAWDVIFKGNVDRWKKFANSLHLRLALRLSEVDITTCKKEVASALANPAGLIENSLDNARISVKADGSWGGDYNYTMFQITWGTSANMSKSFEKLVTNIGGIAFPTDLTNQSSGKHLSNVHPAKADPRAPIIFQPAIENGDWTGIVYGMKMEETNTGIYQSKQHAELGYIWQAGVPYKSRPYDLFLSEEVHFLKAEAYARGFVGGDAKAEYEAGVRASFSTWGALGADEYLVSNEKNLAGTSANYDDQTGSGNTALEKIITQKYIAATPDMSQEAWNDKRRLNLPRLDVAVYRDPIIYSSYSQDFKDSRNFIKRIQYPVKEKLVNQDEYNKGVQMLGGNDNVAANLWWDKNANYCTSAE</sequence>
<comment type="caution">
    <text evidence="1">The sequence shown here is derived from an EMBL/GenBank/DDBJ whole genome shotgun (WGS) entry which is preliminary data.</text>
</comment>
<protein>
    <submittedName>
        <fullName evidence="1">SusD/RagB family nutrient-binding outer membrane lipoprotein</fullName>
    </submittedName>
</protein>
<dbReference type="SUPFAM" id="SSF48452">
    <property type="entry name" value="TPR-like"/>
    <property type="match status" value="1"/>
</dbReference>
<reference evidence="1 2" key="1">
    <citation type="submission" date="2020-08" db="EMBL/GenBank/DDBJ databases">
        <title>Genome public.</title>
        <authorList>
            <person name="Liu C."/>
            <person name="Sun Q."/>
        </authorList>
    </citation>
    <scope>NUCLEOTIDE SEQUENCE [LARGE SCALE GENOMIC DNA]</scope>
    <source>
        <strain evidence="1 2">BX2</strain>
    </source>
</reference>
<dbReference type="InterPro" id="IPR041662">
    <property type="entry name" value="SusD-like_2"/>
</dbReference>
<proteinExistence type="predicted"/>
<dbReference type="PROSITE" id="PS51257">
    <property type="entry name" value="PROKAR_LIPOPROTEIN"/>
    <property type="match status" value="1"/>
</dbReference>